<dbReference type="AlphaFoldDB" id="A0A3B0YFJ0"/>
<reference evidence="2" key="1">
    <citation type="submission" date="2018-06" db="EMBL/GenBank/DDBJ databases">
        <authorList>
            <person name="Zhirakovskaya E."/>
        </authorList>
    </citation>
    <scope>NUCLEOTIDE SEQUENCE</scope>
</reference>
<accession>A0A3B0YFJ0</accession>
<sequence>MKSPLIIFFLLFSLLAVNLAPADNIHKEELSRAYHSAIHHTGASAAYQAHSSTTTYKQHSVEHANGAPVNTDSSSLGDTDDTDCNHFCHFSAHMAGFLSHISAPLALHSSTPFSLTSDTFYSLSLAPPSQPPRA</sequence>
<evidence type="ECO:0000313" key="2">
    <source>
        <dbReference type="EMBL" id="VAW67126.1"/>
    </source>
</evidence>
<dbReference type="EMBL" id="UOFJ01000260">
    <property type="protein sequence ID" value="VAW67126.1"/>
    <property type="molecule type" value="Genomic_DNA"/>
</dbReference>
<proteinExistence type="predicted"/>
<protein>
    <submittedName>
        <fullName evidence="2">Uncharacterized protein</fullName>
    </submittedName>
</protein>
<gene>
    <name evidence="2" type="ORF">MNBD_GAMMA10-1142</name>
</gene>
<evidence type="ECO:0000256" key="1">
    <source>
        <dbReference type="SAM" id="MobiDB-lite"/>
    </source>
</evidence>
<feature type="region of interest" description="Disordered" evidence="1">
    <location>
        <begin position="57"/>
        <end position="76"/>
    </location>
</feature>
<organism evidence="2">
    <name type="scientific">hydrothermal vent metagenome</name>
    <dbReference type="NCBI Taxonomy" id="652676"/>
    <lineage>
        <taxon>unclassified sequences</taxon>
        <taxon>metagenomes</taxon>
        <taxon>ecological metagenomes</taxon>
    </lineage>
</organism>
<name>A0A3B0YFJ0_9ZZZZ</name>